<dbReference type="Proteomes" id="UP000886885">
    <property type="component" value="Chromosome 15A"/>
</dbReference>
<protein>
    <recommendedName>
        <fullName evidence="3">Short-chain dehydrogenase TIC 32, chloroplastic-like</fullName>
    </recommendedName>
</protein>
<dbReference type="InterPro" id="IPR055280">
    <property type="entry name" value="TIC32"/>
</dbReference>
<dbReference type="AlphaFoldDB" id="A0A8X7Y6X0"/>
<proteinExistence type="predicted"/>
<reference evidence="1" key="1">
    <citation type="journal article" date="2020" name="bioRxiv">
        <title>Hybrid origin of Populus tomentosa Carr. identified through genome sequencing and phylogenomic analysis.</title>
        <authorList>
            <person name="An X."/>
            <person name="Gao K."/>
            <person name="Chen Z."/>
            <person name="Li J."/>
            <person name="Yang X."/>
            <person name="Yang X."/>
            <person name="Zhou J."/>
            <person name="Guo T."/>
            <person name="Zhao T."/>
            <person name="Huang S."/>
            <person name="Miao D."/>
            <person name="Khan W.U."/>
            <person name="Rao P."/>
            <person name="Ye M."/>
            <person name="Lei B."/>
            <person name="Liao W."/>
            <person name="Wang J."/>
            <person name="Ji L."/>
            <person name="Li Y."/>
            <person name="Guo B."/>
            <person name="Mustafa N.S."/>
            <person name="Li S."/>
            <person name="Yun Q."/>
            <person name="Keller S.R."/>
            <person name="Mao J."/>
            <person name="Zhang R."/>
            <person name="Strauss S.H."/>
        </authorList>
    </citation>
    <scope>NUCLEOTIDE SEQUENCE</scope>
    <source>
        <strain evidence="1">GM15</strain>
        <tissue evidence="1">Leaf</tissue>
    </source>
</reference>
<gene>
    <name evidence="1" type="ORF">POTOM_049938</name>
</gene>
<accession>A0A8X7Y6X0</accession>
<dbReference type="PANTHER" id="PTHR48476:SF1">
    <property type="entry name" value="SHORT-CHAIN DEHYDROGENASE TIC 32, CHLOROPLASTIC-LIKE"/>
    <property type="match status" value="1"/>
</dbReference>
<evidence type="ECO:0000313" key="1">
    <source>
        <dbReference type="EMBL" id="KAG6747533.1"/>
    </source>
</evidence>
<evidence type="ECO:0008006" key="3">
    <source>
        <dbReference type="Google" id="ProtNLM"/>
    </source>
</evidence>
<name>A0A8X7Y6X0_POPTO</name>
<dbReference type="InterPro" id="IPR002347">
    <property type="entry name" value="SDR_fam"/>
</dbReference>
<keyword evidence="2" id="KW-1185">Reference proteome</keyword>
<evidence type="ECO:0000313" key="2">
    <source>
        <dbReference type="Proteomes" id="UP000886885"/>
    </source>
</evidence>
<dbReference type="PANTHER" id="PTHR48476">
    <property type="entry name" value="SHORT-CHAIN DEHYDROGENASE TIC 32, CHLOROPLASTIC-LIKE"/>
    <property type="match status" value="1"/>
</dbReference>
<comment type="caution">
    <text evidence="1">The sequence shown here is derived from an EMBL/GenBank/DDBJ whole genome shotgun (WGS) entry which is preliminary data.</text>
</comment>
<dbReference type="Pfam" id="PF00106">
    <property type="entry name" value="adh_short"/>
    <property type="match status" value="1"/>
</dbReference>
<dbReference type="EMBL" id="JAAWWB010000029">
    <property type="protein sequence ID" value="KAG6747533.1"/>
    <property type="molecule type" value="Genomic_DNA"/>
</dbReference>
<organism evidence="1 2">
    <name type="scientific">Populus tomentosa</name>
    <name type="common">Chinese white poplar</name>
    <dbReference type="NCBI Taxonomy" id="118781"/>
    <lineage>
        <taxon>Eukaryota</taxon>
        <taxon>Viridiplantae</taxon>
        <taxon>Streptophyta</taxon>
        <taxon>Embryophyta</taxon>
        <taxon>Tracheophyta</taxon>
        <taxon>Spermatophyta</taxon>
        <taxon>Magnoliopsida</taxon>
        <taxon>eudicotyledons</taxon>
        <taxon>Gunneridae</taxon>
        <taxon>Pentapetalae</taxon>
        <taxon>rosids</taxon>
        <taxon>fabids</taxon>
        <taxon>Malpighiales</taxon>
        <taxon>Salicaceae</taxon>
        <taxon>Saliceae</taxon>
        <taxon>Populus</taxon>
    </lineage>
</organism>
<dbReference type="CDD" id="cd05327">
    <property type="entry name" value="retinol-DH_like_SDR_c_like"/>
    <property type="match status" value="1"/>
</dbReference>
<sequence length="345" mass="37704">MWLFNRKGSSGFSSSSTAEEVTHGVDASGLTAIVTGLVRPESILIDERDGASSGIGTETARVLALRGVHVIMGVRNMAAGRDVKEAIVKEIPSAKVDAMELDLSSLASVRNFASDFNSSGHPLNLLIKMNDFIFSIVSNNAGIMAPPFMLSKDNLELQFATNYLGHFLLANLLLDTMKKTAHESNREGRIINVSSEFHRYPYPEGIRFDKINDQSGYKKFQAYGQSKLANVLHANELMRRFKEDGVNITANSLHPGVIATNLFRHNTSLADDNPIRVFLESAARLVLKNVQQGAATTCYVALNPQVKGVSGEYFSGCNLAKASSMAKDAELAKKLWDFSMNLVNK</sequence>
<dbReference type="OrthoDB" id="191139at2759"/>